<dbReference type="EMBL" id="JAULSY010000033">
    <property type="protein sequence ID" value="KAK0670325.1"/>
    <property type="molecule type" value="Genomic_DNA"/>
</dbReference>
<feature type="transmembrane region" description="Helical" evidence="1">
    <location>
        <begin position="282"/>
        <end position="301"/>
    </location>
</feature>
<keyword evidence="3" id="KW-1185">Reference proteome</keyword>
<proteinExistence type="predicted"/>
<protein>
    <submittedName>
        <fullName evidence="2">Uncharacterized protein</fullName>
    </submittedName>
</protein>
<sequence length="330" mass="35917">MATDTTYANARVLVACWKHENSGFKIEGEAVGQMFSDVFQYDVSYFAIPSSDSQHHLLLAILACLLDIQKEPEPSLLIVYYGGHADANDNKSDGEPRGSVWAAHAKGGPTLNWSLIQRGLSSLLSTPTFAGTDILLLLDCCYAAQAGRGLSKSNLRFSILAAAAMRSKTRSPGKGSFTSALIQEIKGAVDQQGLVTVQSLHLALCDDKHDLYTTPVYISQGSSLSLSPKPRVLVPRTVSWCSTVETFQTSRLSTPDTSLTTWRDRTEIPTSLESQANMAGTFWGTTAVFGLVACGLSVLVATTPTNTWLRRALVLWVLPGTWSKYRPHWD</sequence>
<accession>A0AA39ZFX6</accession>
<reference evidence="2" key="1">
    <citation type="submission" date="2023-06" db="EMBL/GenBank/DDBJ databases">
        <title>Genome-scale phylogeny and comparative genomics of the fungal order Sordariales.</title>
        <authorList>
            <consortium name="Lawrence Berkeley National Laboratory"/>
            <person name="Hensen N."/>
            <person name="Bonometti L."/>
            <person name="Westerberg I."/>
            <person name="Brannstrom I.O."/>
            <person name="Guillou S."/>
            <person name="Cros-Aarteil S."/>
            <person name="Calhoun S."/>
            <person name="Haridas S."/>
            <person name="Kuo A."/>
            <person name="Mondo S."/>
            <person name="Pangilinan J."/>
            <person name="Riley R."/>
            <person name="Labutti K."/>
            <person name="Andreopoulos B."/>
            <person name="Lipzen A."/>
            <person name="Chen C."/>
            <person name="Yanf M."/>
            <person name="Daum C."/>
            <person name="Ng V."/>
            <person name="Clum A."/>
            <person name="Steindorff A."/>
            <person name="Ohm R."/>
            <person name="Martin F."/>
            <person name="Silar P."/>
            <person name="Natvig D."/>
            <person name="Lalanne C."/>
            <person name="Gautier V."/>
            <person name="Ament-Velasquez S.L."/>
            <person name="Kruys A."/>
            <person name="Hutchinson M.I."/>
            <person name="Powell A.J."/>
            <person name="Barry K."/>
            <person name="Miller A.N."/>
            <person name="Grigoriev I.V."/>
            <person name="Debuchy R."/>
            <person name="Gladieux P."/>
            <person name="Thoren M.H."/>
            <person name="Johannesson H."/>
        </authorList>
    </citation>
    <scope>NUCLEOTIDE SEQUENCE</scope>
    <source>
        <strain evidence="2">CBS 307.81</strain>
    </source>
</reference>
<dbReference type="Gene3D" id="3.40.50.1460">
    <property type="match status" value="1"/>
</dbReference>
<gene>
    <name evidence="2" type="ORF">QBC41DRAFT_345665</name>
</gene>
<dbReference type="AlphaFoldDB" id="A0AA39ZFX6"/>
<comment type="caution">
    <text evidence="2">The sequence shown here is derived from an EMBL/GenBank/DDBJ whole genome shotgun (WGS) entry which is preliminary data.</text>
</comment>
<evidence type="ECO:0000256" key="1">
    <source>
        <dbReference type="SAM" id="Phobius"/>
    </source>
</evidence>
<dbReference type="Proteomes" id="UP001174997">
    <property type="component" value="Unassembled WGS sequence"/>
</dbReference>
<organism evidence="2 3">
    <name type="scientific">Cercophora samala</name>
    <dbReference type="NCBI Taxonomy" id="330535"/>
    <lineage>
        <taxon>Eukaryota</taxon>
        <taxon>Fungi</taxon>
        <taxon>Dikarya</taxon>
        <taxon>Ascomycota</taxon>
        <taxon>Pezizomycotina</taxon>
        <taxon>Sordariomycetes</taxon>
        <taxon>Sordariomycetidae</taxon>
        <taxon>Sordariales</taxon>
        <taxon>Lasiosphaeriaceae</taxon>
        <taxon>Cercophora</taxon>
    </lineage>
</organism>
<evidence type="ECO:0000313" key="2">
    <source>
        <dbReference type="EMBL" id="KAK0670325.1"/>
    </source>
</evidence>
<evidence type="ECO:0000313" key="3">
    <source>
        <dbReference type="Proteomes" id="UP001174997"/>
    </source>
</evidence>
<keyword evidence="1" id="KW-0812">Transmembrane</keyword>
<name>A0AA39ZFX6_9PEZI</name>
<keyword evidence="1" id="KW-1133">Transmembrane helix</keyword>
<keyword evidence="1" id="KW-0472">Membrane</keyword>